<keyword evidence="11" id="KW-1185">Reference proteome</keyword>
<dbReference type="PANTHER" id="PTHR35401">
    <property type="entry name" value="COPG FAMILY HELIX-TURN-HELIX PROTEIN-RELATED-RELATED"/>
    <property type="match status" value="1"/>
</dbReference>
<evidence type="ECO:0000313" key="10">
    <source>
        <dbReference type="EMBL" id="PQJ94819.1"/>
    </source>
</evidence>
<accession>A0A2S7XMY1</accession>
<evidence type="ECO:0000256" key="1">
    <source>
        <dbReference type="ARBA" id="ARBA00022491"/>
    </source>
</evidence>
<protein>
    <recommendedName>
        <fullName evidence="12">Toxin-antitoxin system protein</fullName>
    </recommendedName>
</protein>
<dbReference type="InterPro" id="IPR014795">
    <property type="entry name" value="TacA_1-like"/>
</dbReference>
<name>A0A2S7XMY1_9GAMM</name>
<reference evidence="8 11" key="1">
    <citation type="submission" date="2018-01" db="EMBL/GenBank/DDBJ databases">
        <title>The complete genome sequence of Chromatium okenii LaCa, a purple sulfur bacterium with a turbulent life.</title>
        <authorList>
            <person name="Luedin S.M."/>
            <person name="Liechti N."/>
            <person name="Storelli N."/>
            <person name="Danza F."/>
            <person name="Wittwer M."/>
            <person name="Pothier J.F."/>
            <person name="Tonolla M.A."/>
        </authorList>
    </citation>
    <scope>NUCLEOTIDE SEQUENCE [LARGE SCALE GENOMIC DNA]</scope>
    <source>
        <strain evidence="8 11">LaCa</strain>
    </source>
</reference>
<keyword evidence="1" id="KW-0678">Repressor</keyword>
<dbReference type="GO" id="GO:0003677">
    <property type="term" value="F:DNA binding"/>
    <property type="evidence" value="ECO:0007669"/>
    <property type="project" value="UniProtKB-KW"/>
</dbReference>
<dbReference type="EMBL" id="PPGH01000042">
    <property type="protein sequence ID" value="PQJ94804.1"/>
    <property type="molecule type" value="Genomic_DNA"/>
</dbReference>
<evidence type="ECO:0000313" key="7">
    <source>
        <dbReference type="EMBL" id="PQJ94793.1"/>
    </source>
</evidence>
<evidence type="ECO:0000256" key="4">
    <source>
        <dbReference type="ARBA" id="ARBA00023125"/>
    </source>
</evidence>
<comment type="similarity">
    <text evidence="6">Belongs to the TacA antitoxin family.</text>
</comment>
<dbReference type="InterPro" id="IPR010985">
    <property type="entry name" value="Ribbon_hlx_hlx"/>
</dbReference>
<evidence type="ECO:0008006" key="12">
    <source>
        <dbReference type="Google" id="ProtNLM"/>
    </source>
</evidence>
<dbReference type="OrthoDB" id="5297163at2"/>
<sequence length="101" mass="11516">MASINIENHSVNHSIRNTNINIRAQRCQRDLIDQAAELLGKTRSEFVLETACREAQEVLLDQRVLTLDTESFQAVQLLLDAPPSDNPKLRQLMTMTVPWET</sequence>
<dbReference type="Gene3D" id="1.20.5.780">
    <property type="entry name" value="Single helix bin"/>
    <property type="match status" value="1"/>
</dbReference>
<dbReference type="Pfam" id="PF08681">
    <property type="entry name" value="TacA1"/>
    <property type="match status" value="1"/>
</dbReference>
<comment type="caution">
    <text evidence="8">The sequence shown here is derived from an EMBL/GenBank/DDBJ whole genome shotgun (WGS) entry which is preliminary data.</text>
</comment>
<evidence type="ECO:0000313" key="11">
    <source>
        <dbReference type="Proteomes" id="UP000239936"/>
    </source>
</evidence>
<keyword evidence="5" id="KW-0804">Transcription</keyword>
<dbReference type="EMBL" id="PPGH01000042">
    <property type="protein sequence ID" value="PQJ94793.1"/>
    <property type="molecule type" value="Genomic_DNA"/>
</dbReference>
<evidence type="ECO:0000256" key="5">
    <source>
        <dbReference type="ARBA" id="ARBA00023163"/>
    </source>
</evidence>
<gene>
    <name evidence="10" type="ORF">CXB77_18335</name>
    <name evidence="7" type="ORF">CXB77_18385</name>
    <name evidence="8" type="ORF">CXB77_18540</name>
    <name evidence="9" type="ORF">CXB77_18690</name>
</gene>
<keyword evidence="4" id="KW-0238">DNA-binding</keyword>
<keyword evidence="3" id="KW-0805">Transcription regulation</keyword>
<keyword evidence="2" id="KW-1277">Toxin-antitoxin system</keyword>
<evidence type="ECO:0000256" key="2">
    <source>
        <dbReference type="ARBA" id="ARBA00022649"/>
    </source>
</evidence>
<evidence type="ECO:0000256" key="6">
    <source>
        <dbReference type="ARBA" id="ARBA00049988"/>
    </source>
</evidence>
<dbReference type="GO" id="GO:0006355">
    <property type="term" value="P:regulation of DNA-templated transcription"/>
    <property type="evidence" value="ECO:0007669"/>
    <property type="project" value="InterPro"/>
</dbReference>
<dbReference type="SUPFAM" id="SSF47598">
    <property type="entry name" value="Ribbon-helix-helix"/>
    <property type="match status" value="1"/>
</dbReference>
<organism evidence="8 11">
    <name type="scientific">Chromatium okenii</name>
    <dbReference type="NCBI Taxonomy" id="61644"/>
    <lineage>
        <taxon>Bacteria</taxon>
        <taxon>Pseudomonadati</taxon>
        <taxon>Pseudomonadota</taxon>
        <taxon>Gammaproteobacteria</taxon>
        <taxon>Chromatiales</taxon>
        <taxon>Chromatiaceae</taxon>
        <taxon>Chromatium</taxon>
    </lineage>
</organism>
<proteinExistence type="inferred from homology"/>
<dbReference type="PANTHER" id="PTHR35401:SF1">
    <property type="entry name" value="CYTOPLASMIC PROTEIN"/>
    <property type="match status" value="1"/>
</dbReference>
<dbReference type="EMBL" id="PPGH01000042">
    <property type="protein sequence ID" value="PQJ94798.1"/>
    <property type="molecule type" value="Genomic_DNA"/>
</dbReference>
<dbReference type="EMBL" id="PPGH01000041">
    <property type="protein sequence ID" value="PQJ94819.1"/>
    <property type="molecule type" value="Genomic_DNA"/>
</dbReference>
<evidence type="ECO:0000313" key="8">
    <source>
        <dbReference type="EMBL" id="PQJ94798.1"/>
    </source>
</evidence>
<dbReference type="Proteomes" id="UP000239936">
    <property type="component" value="Unassembled WGS sequence"/>
</dbReference>
<evidence type="ECO:0000256" key="3">
    <source>
        <dbReference type="ARBA" id="ARBA00023015"/>
    </source>
</evidence>
<dbReference type="AlphaFoldDB" id="A0A2S7XMY1"/>
<evidence type="ECO:0000313" key="9">
    <source>
        <dbReference type="EMBL" id="PQJ94804.1"/>
    </source>
</evidence>